<feature type="compositionally biased region" description="Low complexity" evidence="1">
    <location>
        <begin position="43"/>
        <end position="74"/>
    </location>
</feature>
<dbReference type="PANTHER" id="PTHR35778">
    <property type="entry name" value="SIGNALING MUCIN HKR1-RELATED"/>
    <property type="match status" value="1"/>
</dbReference>
<dbReference type="GO" id="GO:0005576">
    <property type="term" value="C:extracellular region"/>
    <property type="evidence" value="ECO:0007669"/>
    <property type="project" value="TreeGrafter"/>
</dbReference>
<keyword evidence="2" id="KW-0472">Membrane</keyword>
<feature type="region of interest" description="Disordered" evidence="1">
    <location>
        <begin position="1"/>
        <end position="74"/>
    </location>
</feature>
<dbReference type="GO" id="GO:0005886">
    <property type="term" value="C:plasma membrane"/>
    <property type="evidence" value="ECO:0007669"/>
    <property type="project" value="InterPro"/>
</dbReference>
<keyword evidence="2" id="KW-1133">Transmembrane helix</keyword>
<evidence type="ECO:0000256" key="1">
    <source>
        <dbReference type="SAM" id="MobiDB-lite"/>
    </source>
</evidence>
<dbReference type="EMBL" id="MU128940">
    <property type="protein sequence ID" value="KAF9516328.1"/>
    <property type="molecule type" value="Genomic_DNA"/>
</dbReference>
<feature type="compositionally biased region" description="Low complexity" evidence="1">
    <location>
        <begin position="1"/>
        <end position="16"/>
    </location>
</feature>
<feature type="region of interest" description="Disordered" evidence="1">
    <location>
        <begin position="96"/>
        <end position="118"/>
    </location>
</feature>
<dbReference type="AlphaFoldDB" id="A0A9P6B2A2"/>
<dbReference type="GO" id="GO:0009986">
    <property type="term" value="C:cell surface"/>
    <property type="evidence" value="ECO:0007669"/>
    <property type="project" value="TreeGrafter"/>
</dbReference>
<feature type="transmembrane region" description="Helical" evidence="2">
    <location>
        <begin position="298"/>
        <end position="319"/>
    </location>
</feature>
<dbReference type="InterPro" id="IPR039295">
    <property type="entry name" value="MSB2"/>
</dbReference>
<gene>
    <name evidence="3" type="ORF">BS47DRAFT_675861</name>
</gene>
<evidence type="ECO:0000256" key="2">
    <source>
        <dbReference type="SAM" id="Phobius"/>
    </source>
</evidence>
<proteinExistence type="predicted"/>
<dbReference type="GO" id="GO:0007232">
    <property type="term" value="P:osmosensory signaling pathway via Sho1 osmosensor"/>
    <property type="evidence" value="ECO:0007669"/>
    <property type="project" value="InterPro"/>
</dbReference>
<feature type="region of interest" description="Disordered" evidence="1">
    <location>
        <begin position="387"/>
        <end position="414"/>
    </location>
</feature>
<keyword evidence="4" id="KW-1185">Reference proteome</keyword>
<dbReference type="GO" id="GO:0001402">
    <property type="term" value="P:signal transduction involved in filamentous growth"/>
    <property type="evidence" value="ECO:0007669"/>
    <property type="project" value="TreeGrafter"/>
</dbReference>
<keyword evidence="2" id="KW-0812">Transmembrane</keyword>
<reference evidence="3" key="1">
    <citation type="journal article" date="2020" name="Nat. Commun.">
        <title>Large-scale genome sequencing of mycorrhizal fungi provides insights into the early evolution of symbiotic traits.</title>
        <authorList>
            <person name="Miyauchi S."/>
            <person name="Kiss E."/>
            <person name="Kuo A."/>
            <person name="Drula E."/>
            <person name="Kohler A."/>
            <person name="Sanchez-Garcia M."/>
            <person name="Morin E."/>
            <person name="Andreopoulos B."/>
            <person name="Barry K.W."/>
            <person name="Bonito G."/>
            <person name="Buee M."/>
            <person name="Carver A."/>
            <person name="Chen C."/>
            <person name="Cichocki N."/>
            <person name="Clum A."/>
            <person name="Culley D."/>
            <person name="Crous P.W."/>
            <person name="Fauchery L."/>
            <person name="Girlanda M."/>
            <person name="Hayes R.D."/>
            <person name="Keri Z."/>
            <person name="LaButti K."/>
            <person name="Lipzen A."/>
            <person name="Lombard V."/>
            <person name="Magnuson J."/>
            <person name="Maillard F."/>
            <person name="Murat C."/>
            <person name="Nolan M."/>
            <person name="Ohm R.A."/>
            <person name="Pangilinan J."/>
            <person name="Pereira M.F."/>
            <person name="Perotto S."/>
            <person name="Peter M."/>
            <person name="Pfister S."/>
            <person name="Riley R."/>
            <person name="Sitrit Y."/>
            <person name="Stielow J.B."/>
            <person name="Szollosi G."/>
            <person name="Zifcakova L."/>
            <person name="Stursova M."/>
            <person name="Spatafora J.W."/>
            <person name="Tedersoo L."/>
            <person name="Vaario L.M."/>
            <person name="Yamada A."/>
            <person name="Yan M."/>
            <person name="Wang P."/>
            <person name="Xu J."/>
            <person name="Bruns T."/>
            <person name="Baldrian P."/>
            <person name="Vilgalys R."/>
            <person name="Dunand C."/>
            <person name="Henrissat B."/>
            <person name="Grigoriev I.V."/>
            <person name="Hibbett D."/>
            <person name="Nagy L.G."/>
            <person name="Martin F.M."/>
        </authorList>
    </citation>
    <scope>NUCLEOTIDE SEQUENCE</scope>
    <source>
        <strain evidence="3">UP504</strain>
    </source>
</reference>
<evidence type="ECO:0000313" key="3">
    <source>
        <dbReference type="EMBL" id="KAF9516328.1"/>
    </source>
</evidence>
<comment type="caution">
    <text evidence="3">The sequence shown here is derived from an EMBL/GenBank/DDBJ whole genome shotgun (WGS) entry which is preliminary data.</text>
</comment>
<organism evidence="3 4">
    <name type="scientific">Hydnum rufescens UP504</name>
    <dbReference type="NCBI Taxonomy" id="1448309"/>
    <lineage>
        <taxon>Eukaryota</taxon>
        <taxon>Fungi</taxon>
        <taxon>Dikarya</taxon>
        <taxon>Basidiomycota</taxon>
        <taxon>Agaricomycotina</taxon>
        <taxon>Agaricomycetes</taxon>
        <taxon>Cantharellales</taxon>
        <taxon>Hydnaceae</taxon>
        <taxon>Hydnum</taxon>
    </lineage>
</organism>
<dbReference type="GO" id="GO:0030427">
    <property type="term" value="C:site of polarized growth"/>
    <property type="evidence" value="ECO:0007669"/>
    <property type="project" value="TreeGrafter"/>
</dbReference>
<evidence type="ECO:0000313" key="4">
    <source>
        <dbReference type="Proteomes" id="UP000886523"/>
    </source>
</evidence>
<feature type="compositionally biased region" description="Pro residues" evidence="1">
    <location>
        <begin position="17"/>
        <end position="27"/>
    </location>
</feature>
<name>A0A9P6B2A2_9AGAM</name>
<dbReference type="GO" id="GO:0030010">
    <property type="term" value="P:establishment of cell polarity"/>
    <property type="evidence" value="ECO:0007669"/>
    <property type="project" value="TreeGrafter"/>
</dbReference>
<dbReference type="Proteomes" id="UP000886523">
    <property type="component" value="Unassembled WGS sequence"/>
</dbReference>
<accession>A0A9P6B2A2</accession>
<dbReference type="PANTHER" id="PTHR35778:SF1">
    <property type="entry name" value="SIGNALING MUCIN HKR1-RELATED"/>
    <property type="match status" value="1"/>
</dbReference>
<dbReference type="GO" id="GO:0006972">
    <property type="term" value="P:hyperosmotic response"/>
    <property type="evidence" value="ECO:0007669"/>
    <property type="project" value="TreeGrafter"/>
</dbReference>
<dbReference type="GO" id="GO:0005034">
    <property type="term" value="F:osmosensor activity"/>
    <property type="evidence" value="ECO:0007669"/>
    <property type="project" value="InterPro"/>
</dbReference>
<dbReference type="GO" id="GO:0031505">
    <property type="term" value="P:fungal-type cell wall organization"/>
    <property type="evidence" value="ECO:0007669"/>
    <property type="project" value="TreeGrafter"/>
</dbReference>
<dbReference type="OrthoDB" id="3366093at2759"/>
<sequence length="426" mass="44420">MLPSLSSSSSASLPLIFNPPPSPPSPSPTTSTSSTPPIPGPDPLSIVTISLSLQGSTTSTSNTSPTSSTSSTSSIPLVLPSQYSFLTGSSLLFSTPTSSGVTSTPGSNPDAPPSTISPVVPTPGPPVAPPLPANLPTLILPSPPLDLSDPTLANFTLISLLFNDSLGWVFVSSQSAATGQLFAFTPSIITTALNLTDDQVRTYALQAFSPAGYAGDLSQLGTLFLAYIPKDTVDELAAQLPAKNSAFYTAPTGLPHQLAQLVDGTFPLLYVSKSLTGSSSPGTPSGTGALSSTSRRNAIIGVCVTFGAVGLLVLAWWIARVIRRRRETRHRPLMGGGPDGTVDYFASYGATAPSLEQAAPSSNLGVHGMEERRRSFFFAEDELRGYDDGNRQEETTYVSRQPSGRRGPIKPGAISAPILRESSLNW</sequence>
<protein>
    <submittedName>
        <fullName evidence="3">Uncharacterized protein</fullName>
    </submittedName>
</protein>